<dbReference type="EMBL" id="GL983265">
    <property type="protein sequence ID" value="EGR33913.1"/>
    <property type="molecule type" value="Genomic_DNA"/>
</dbReference>
<dbReference type="InParanoid" id="G0QLJ3"/>
<accession>G0QLJ3</accession>
<dbReference type="EC" id="6.4.1.1" evidence="3"/>
<keyword evidence="1" id="KW-0472">Membrane</keyword>
<dbReference type="EC" id="1.6.5.3" evidence="3"/>
<dbReference type="GO" id="GO:0008107">
    <property type="term" value="F:galactoside 2-alpha-L-fucosyltransferase activity"/>
    <property type="evidence" value="ECO:0007669"/>
    <property type="project" value="UniProtKB-EC"/>
</dbReference>
<keyword evidence="3" id="KW-0328">Glycosyltransferase</keyword>
<dbReference type="EC" id="2.7.1.146" evidence="3"/>
<dbReference type="GO" id="GO:0004736">
    <property type="term" value="F:pyruvate carboxylase activity"/>
    <property type="evidence" value="ECO:0007669"/>
    <property type="project" value="UniProtKB-EC"/>
</dbReference>
<dbReference type="OrthoDB" id="542352at2759"/>
<keyword evidence="3" id="KW-0560">Oxidoreductase</keyword>
<evidence type="ECO:0000313" key="3">
    <source>
        <dbReference type="EMBL" id="EGR33913.1"/>
    </source>
</evidence>
<dbReference type="EC" id="3.6.3.44" evidence="3"/>
<dbReference type="PANTHER" id="PTHR31600">
    <property type="entry name" value="TINY MACROCYSTS PROTEIN B-RELATED"/>
    <property type="match status" value="1"/>
</dbReference>
<keyword evidence="4" id="KW-1185">Reference proteome</keyword>
<gene>
    <name evidence="3" type="ORF">IMG5_031290</name>
</gene>
<dbReference type="InterPro" id="IPR057352">
    <property type="entry name" value="TPR_TmcB/C"/>
</dbReference>
<dbReference type="InterPro" id="IPR052994">
    <property type="entry name" value="Tiny_macrocysts_regulators"/>
</dbReference>
<feature type="transmembrane region" description="Helical" evidence="1">
    <location>
        <begin position="654"/>
        <end position="679"/>
    </location>
</feature>
<keyword evidence="1" id="KW-1133">Transmembrane helix</keyword>
<organism evidence="3 4">
    <name type="scientific">Ichthyophthirius multifiliis</name>
    <name type="common">White spot disease agent</name>
    <name type="synonym">Ich</name>
    <dbReference type="NCBI Taxonomy" id="5932"/>
    <lineage>
        <taxon>Eukaryota</taxon>
        <taxon>Sar</taxon>
        <taxon>Alveolata</taxon>
        <taxon>Ciliophora</taxon>
        <taxon>Intramacronucleata</taxon>
        <taxon>Oligohymenophorea</taxon>
        <taxon>Hymenostomatida</taxon>
        <taxon>Ophryoglenina</taxon>
        <taxon>Ichthyophthirius</taxon>
    </lineage>
</organism>
<keyword evidence="1" id="KW-0812">Transmembrane</keyword>
<dbReference type="Pfam" id="PF25474">
    <property type="entry name" value="TPR_TmcB"/>
    <property type="match status" value="1"/>
</dbReference>
<dbReference type="OMA" id="DSYSIVM"/>
<name>G0QLJ3_ICHMU</name>
<reference evidence="3 4" key="1">
    <citation type="submission" date="2011-07" db="EMBL/GenBank/DDBJ databases">
        <authorList>
            <person name="Coyne R."/>
            <person name="Brami D."/>
            <person name="Johnson J."/>
            <person name="Hostetler J."/>
            <person name="Hannick L."/>
            <person name="Clark T."/>
            <person name="Cassidy-Hanley D."/>
            <person name="Inman J."/>
        </authorList>
    </citation>
    <scope>NUCLEOTIDE SEQUENCE [LARGE SCALE GENOMIC DNA]</scope>
    <source>
        <strain evidence="3 4">G5</strain>
    </source>
</reference>
<dbReference type="eggNOG" id="ENOG502S0RD">
    <property type="taxonomic scope" value="Eukaryota"/>
</dbReference>
<evidence type="ECO:0000259" key="2">
    <source>
        <dbReference type="Pfam" id="PF25474"/>
    </source>
</evidence>
<dbReference type="GO" id="GO:0016787">
    <property type="term" value="F:hydrolase activity"/>
    <property type="evidence" value="ECO:0007669"/>
    <property type="project" value="UniProtKB-KW"/>
</dbReference>
<evidence type="ECO:0000313" key="4">
    <source>
        <dbReference type="Proteomes" id="UP000008983"/>
    </source>
</evidence>
<evidence type="ECO:0000256" key="1">
    <source>
        <dbReference type="SAM" id="Phobius"/>
    </source>
</evidence>
<dbReference type="EC" id="1.2.99.5" evidence="3"/>
<feature type="transmembrane region" description="Helical" evidence="1">
    <location>
        <begin position="473"/>
        <end position="491"/>
    </location>
</feature>
<dbReference type="AlphaFoldDB" id="G0QLJ3"/>
<dbReference type="STRING" id="857967.G0QLJ3"/>
<keyword evidence="3" id="KW-0436">Ligase</keyword>
<keyword evidence="3" id="KW-0808">Transferase</keyword>
<feature type="domain" description="TmcB/TmcC TPR repeats" evidence="2">
    <location>
        <begin position="47"/>
        <end position="162"/>
    </location>
</feature>
<proteinExistence type="predicted"/>
<sequence length="941" mass="109544">MEIYKCDSTLVIPTANNCENTRRKITVGDVNFLFIGYKKLIEDDIAESQQDDNTDIVSEMAFQNNLRLLQNGIERCALQLMDFWSQLGEDSPDLGKMNEIGFKISASIQQVEEQWNKMKKITNGIPKAMRLYGKYMIEILNDKEQGEELLQKARVVHNSNNNNRKVTLAAVAQGLQFVGSFRVEKAHRKVSYIYTDPSGHVEHVSASAINFLNIDNKFITQKDVDIDEILPGAFSQKDKYMTKSGENVMYCPPKKENQIQKTPIEMNLMIQEIVFSINPLAGYIFKLEISQPNNNNSNISYNNAQPQKKTNNNNAIVINNPQLFQVSFIPNKFIFYGQFFTSTPEKKVDVSFLMQDENQTYEIQVQNEIQIITEKIDNQQIEKQSSKKNYAIGIKKMRLYYDHIAEVDLEEEKSDSEEEEGDIKKSIFQNQNDEDGDDVNINEFNSSFKSRRALKSVVNDESEPSSVINLKRVVNVLILVLVLIAFLDFFLSNNEFNNIQANIDLVISSNKILNELQSLLSYIRDLKFIKMGILEQKEDWKSIMEQQISSIQNLKKSITFSNLGLSNTHSDLLYNVKINLKSNAGEDTEQSLLDAIGVMAAYAQKIIEPKDFKYEEFYFFEYNMFSVFYEKLIENSNLFIFSLYNRTDLNNSIFIIWMIISGISLFLATLILIPLSIIVNQSKQEILQLFLDIKEKKVKTLYQKCESFVANLQLGEEDDVESSNDLDRQIDDDSESKNKRRKHPCEIIFEQKGANVQQCQQFAEKSVFQGMSIAITRYFENTRYNNYMHINSYIYIYIILEFNAFKYEIIKRIGYKNQKIKDQLTLQLLSLLRLPLAQEIRDMQNIYIKISYRYLTQKFKESLDLNYMASNTQRLALFIVFNILIFVAFFMFWLPLVSKITRSIWRTRGMLIMIPFEVIKSTKSIQKFIRRYLNKYSVSNY</sequence>
<dbReference type="PANTHER" id="PTHR31600:SF2">
    <property type="entry name" value="GAMETE ENRICHED GENE 10 PROTEIN-RELATED"/>
    <property type="match status" value="1"/>
</dbReference>
<feature type="transmembrane region" description="Helical" evidence="1">
    <location>
        <begin position="875"/>
        <end position="896"/>
    </location>
</feature>
<dbReference type="GeneID" id="14910101"/>
<dbReference type="RefSeq" id="XP_004039217.1">
    <property type="nucleotide sequence ID" value="XM_004039169.1"/>
</dbReference>
<dbReference type="EC" id="2.4.1.69" evidence="3"/>
<dbReference type="GO" id="GO:0016491">
    <property type="term" value="F:oxidoreductase activity"/>
    <property type="evidence" value="ECO:0007669"/>
    <property type="project" value="UniProtKB-KW"/>
</dbReference>
<dbReference type="GO" id="GO:0043844">
    <property type="term" value="F:ADP-specific phosphofructokinase activity"/>
    <property type="evidence" value="ECO:0007669"/>
    <property type="project" value="UniProtKB-EC"/>
</dbReference>
<dbReference type="Proteomes" id="UP000008983">
    <property type="component" value="Unassembled WGS sequence"/>
</dbReference>
<keyword evidence="3" id="KW-0378">Hydrolase</keyword>
<protein>
    <submittedName>
        <fullName evidence="3">PAS domain S-box family protein</fullName>
        <ecNumber evidence="3">1.2.99.5</ecNumber>
        <ecNumber evidence="3">1.6.5.3</ecNumber>
        <ecNumber evidence="3">2.4.1.69</ecNumber>
        <ecNumber evidence="3">2.7.1.146</ecNumber>
        <ecNumber evidence="3">3.6.3.44</ecNumber>
        <ecNumber evidence="3">6.4.1.1</ecNumber>
    </submittedName>
</protein>